<keyword evidence="2" id="KW-0813">Transport</keyword>
<evidence type="ECO:0000256" key="3">
    <source>
        <dbReference type="ARBA" id="ARBA00022490"/>
    </source>
</evidence>
<dbReference type="InterPro" id="IPR036667">
    <property type="entry name" value="PTS_IIB_sorbose-sp_sf"/>
</dbReference>
<dbReference type="InterPro" id="IPR004720">
    <property type="entry name" value="PTS_IIB_sorbose-sp"/>
</dbReference>
<dbReference type="RefSeq" id="WP_010757582.1">
    <property type="nucleotide sequence ID" value="NZ_ASWD01000001.1"/>
</dbReference>
<dbReference type="Pfam" id="PF03830">
    <property type="entry name" value="PTSIIB_sorb"/>
    <property type="match status" value="1"/>
</dbReference>
<keyword evidence="4" id="KW-0762">Sugar transport</keyword>
<dbReference type="GO" id="GO:0008982">
    <property type="term" value="F:protein-N(PI)-phosphohistidine-sugar phosphotransferase activity"/>
    <property type="evidence" value="ECO:0007669"/>
    <property type="project" value="InterPro"/>
</dbReference>
<keyword evidence="3" id="KW-0963">Cytoplasm</keyword>
<dbReference type="GO" id="GO:0016301">
    <property type="term" value="F:kinase activity"/>
    <property type="evidence" value="ECO:0007669"/>
    <property type="project" value="UniProtKB-KW"/>
</dbReference>
<dbReference type="OrthoDB" id="9788818at2"/>
<evidence type="ECO:0000256" key="5">
    <source>
        <dbReference type="ARBA" id="ARBA00022679"/>
    </source>
</evidence>
<evidence type="ECO:0000256" key="4">
    <source>
        <dbReference type="ARBA" id="ARBA00022597"/>
    </source>
</evidence>
<protein>
    <recommendedName>
        <fullName evidence="8">PTS EIIB type-4 domain-containing protein</fullName>
    </recommendedName>
</protein>
<evidence type="ECO:0000313" key="10">
    <source>
        <dbReference type="Proteomes" id="UP000013782"/>
    </source>
</evidence>
<evidence type="ECO:0000256" key="2">
    <source>
        <dbReference type="ARBA" id="ARBA00022448"/>
    </source>
</evidence>
<sequence>MQTIVLARIDDRLIHGQVMTAWVQHTGANEIVIVDDAVAKDDFLKMVITGAVPPKMQATVLTVADATTYLNNGDEKKIIILAKGPAVYQQLLEAGVAIPAINLGGMGSNQDRSQLYKNISCSEEERGIFRKLIEQVEVFIQVVPNTEKVSLGKIIKGEG</sequence>
<dbReference type="PROSITE" id="PS51101">
    <property type="entry name" value="PTS_EIIB_TYPE_4"/>
    <property type="match status" value="1"/>
</dbReference>
<reference evidence="9 10" key="1">
    <citation type="submission" date="2013-02" db="EMBL/GenBank/DDBJ databases">
        <title>The Genome Sequence of Enterococcus pallens BAA-351.</title>
        <authorList>
            <consortium name="The Broad Institute Genome Sequencing Platform"/>
            <consortium name="The Broad Institute Genome Sequencing Center for Infectious Disease"/>
            <person name="Earl A.M."/>
            <person name="Gilmore M.S."/>
            <person name="Lebreton F."/>
            <person name="Walker B."/>
            <person name="Young S.K."/>
            <person name="Zeng Q."/>
            <person name="Gargeya S."/>
            <person name="Fitzgerald M."/>
            <person name="Haas B."/>
            <person name="Abouelleil A."/>
            <person name="Alvarado L."/>
            <person name="Arachchi H.M."/>
            <person name="Berlin A.M."/>
            <person name="Chapman S.B."/>
            <person name="Dewar J."/>
            <person name="Goldberg J."/>
            <person name="Griggs A."/>
            <person name="Gujja S."/>
            <person name="Hansen M."/>
            <person name="Howarth C."/>
            <person name="Imamovic A."/>
            <person name="Larimer J."/>
            <person name="McCowan C."/>
            <person name="Murphy C."/>
            <person name="Neiman D."/>
            <person name="Pearson M."/>
            <person name="Priest M."/>
            <person name="Roberts A."/>
            <person name="Saif S."/>
            <person name="Shea T."/>
            <person name="Sisk P."/>
            <person name="Sykes S."/>
            <person name="Wortman J."/>
            <person name="Nusbaum C."/>
            <person name="Birren B."/>
        </authorList>
    </citation>
    <scope>NUCLEOTIDE SEQUENCE [LARGE SCALE GENOMIC DNA]</scope>
    <source>
        <strain evidence="9 10">ATCC BAA-351</strain>
    </source>
</reference>
<name>R2SM23_9ENTE</name>
<dbReference type="eggNOG" id="COG3444">
    <property type="taxonomic scope" value="Bacteria"/>
</dbReference>
<dbReference type="Proteomes" id="UP000013782">
    <property type="component" value="Unassembled WGS sequence"/>
</dbReference>
<keyword evidence="6" id="KW-0598">Phosphotransferase system</keyword>
<dbReference type="Gene3D" id="3.40.35.10">
    <property type="entry name" value="Phosphotransferase system, sorbose subfamily IIB component"/>
    <property type="match status" value="1"/>
</dbReference>
<dbReference type="HOGENOM" id="CLU_116175_0_0_9"/>
<proteinExistence type="predicted"/>
<comment type="subcellular location">
    <subcellularLocation>
        <location evidence="1">Cytoplasm</location>
    </subcellularLocation>
</comment>
<evidence type="ECO:0000256" key="7">
    <source>
        <dbReference type="ARBA" id="ARBA00022777"/>
    </source>
</evidence>
<evidence type="ECO:0000313" key="9">
    <source>
        <dbReference type="EMBL" id="EOH93896.1"/>
    </source>
</evidence>
<dbReference type="SUPFAM" id="SSF52728">
    <property type="entry name" value="PTS IIb component"/>
    <property type="match status" value="1"/>
</dbReference>
<evidence type="ECO:0000256" key="6">
    <source>
        <dbReference type="ARBA" id="ARBA00022683"/>
    </source>
</evidence>
<keyword evidence="7" id="KW-0418">Kinase</keyword>
<evidence type="ECO:0000259" key="8">
    <source>
        <dbReference type="PROSITE" id="PS51101"/>
    </source>
</evidence>
<gene>
    <name evidence="9" type="ORF">UAU_02592</name>
</gene>
<dbReference type="AlphaFoldDB" id="R2SM23"/>
<dbReference type="EMBL" id="AJAQ01000016">
    <property type="protein sequence ID" value="EOH93896.1"/>
    <property type="molecule type" value="Genomic_DNA"/>
</dbReference>
<organism evidence="9 10">
    <name type="scientific">Enterococcus pallens ATCC BAA-351</name>
    <dbReference type="NCBI Taxonomy" id="1158607"/>
    <lineage>
        <taxon>Bacteria</taxon>
        <taxon>Bacillati</taxon>
        <taxon>Bacillota</taxon>
        <taxon>Bacilli</taxon>
        <taxon>Lactobacillales</taxon>
        <taxon>Enterococcaceae</taxon>
        <taxon>Enterococcus</taxon>
    </lineage>
</organism>
<feature type="domain" description="PTS EIIB type-4" evidence="8">
    <location>
        <begin position="1"/>
        <end position="159"/>
    </location>
</feature>
<comment type="caution">
    <text evidence="9">The sequence shown here is derived from an EMBL/GenBank/DDBJ whole genome shotgun (WGS) entry which is preliminary data.</text>
</comment>
<dbReference type="PATRIC" id="fig|1158607.3.peg.2574"/>
<accession>R2SM23</accession>
<dbReference type="GO" id="GO:0005737">
    <property type="term" value="C:cytoplasm"/>
    <property type="evidence" value="ECO:0007669"/>
    <property type="project" value="UniProtKB-SubCell"/>
</dbReference>
<keyword evidence="10" id="KW-1185">Reference proteome</keyword>
<evidence type="ECO:0000256" key="1">
    <source>
        <dbReference type="ARBA" id="ARBA00004496"/>
    </source>
</evidence>
<dbReference type="GO" id="GO:0009401">
    <property type="term" value="P:phosphoenolpyruvate-dependent sugar phosphotransferase system"/>
    <property type="evidence" value="ECO:0007669"/>
    <property type="project" value="UniProtKB-KW"/>
</dbReference>
<dbReference type="STRING" id="160454.RV10_GL002336"/>
<keyword evidence="5" id="KW-0808">Transferase</keyword>